<evidence type="ECO:0000256" key="2">
    <source>
        <dbReference type="PROSITE-ProRule" id="PRU00447"/>
    </source>
</evidence>
<dbReference type="SUPFAM" id="SSF54277">
    <property type="entry name" value="CAD &amp; PB1 domains"/>
    <property type="match status" value="1"/>
</dbReference>
<dbReference type="PANTHER" id="PTHR12306">
    <property type="entry name" value="CELL DEATH ACTIVATOR CIDE"/>
    <property type="match status" value="1"/>
</dbReference>
<dbReference type="PANTHER" id="PTHR12306:SF10">
    <property type="entry name" value="LIPID TRANSFERASE CIDEB"/>
    <property type="match status" value="1"/>
</dbReference>
<dbReference type="Gene3D" id="3.10.20.10">
    <property type="match status" value="1"/>
</dbReference>
<dbReference type="GO" id="GO:0042981">
    <property type="term" value="P:regulation of apoptotic process"/>
    <property type="evidence" value="ECO:0007669"/>
    <property type="project" value="TreeGrafter"/>
</dbReference>
<gene>
    <name evidence="4" type="primary">cideb</name>
</gene>
<evidence type="ECO:0000256" key="1">
    <source>
        <dbReference type="ARBA" id="ARBA00022703"/>
    </source>
</evidence>
<reference evidence="4" key="2">
    <citation type="submission" date="2025-08" db="UniProtKB">
        <authorList>
            <consortium name="Ensembl"/>
        </authorList>
    </citation>
    <scope>IDENTIFICATION</scope>
</reference>
<evidence type="ECO:0000313" key="5">
    <source>
        <dbReference type="Proteomes" id="UP000694558"/>
    </source>
</evidence>
<dbReference type="Pfam" id="PF02017">
    <property type="entry name" value="CIDE-N"/>
    <property type="match status" value="1"/>
</dbReference>
<accession>A0A8D2ZXY4</accession>
<dbReference type="CDD" id="cd01615">
    <property type="entry name" value="CIDE_N"/>
    <property type="match status" value="1"/>
</dbReference>
<dbReference type="Ensembl" id="ENSSMAT00000009478.2">
    <property type="protein sequence ID" value="ENSSMAP00000009367.2"/>
    <property type="gene ID" value="ENSSMAG00000005751.2"/>
</dbReference>
<dbReference type="Proteomes" id="UP000694558">
    <property type="component" value="Chromosome 2"/>
</dbReference>
<dbReference type="InterPro" id="IPR003508">
    <property type="entry name" value="CIDE-N_dom"/>
</dbReference>
<dbReference type="GeneTree" id="ENSGT00390000018596"/>
<dbReference type="GO" id="GO:0006915">
    <property type="term" value="P:apoptotic process"/>
    <property type="evidence" value="ECO:0007669"/>
    <property type="project" value="UniProtKB-UniRule"/>
</dbReference>
<proteinExistence type="predicted"/>
<reference evidence="4" key="1">
    <citation type="submission" date="2023-05" db="EMBL/GenBank/DDBJ databases">
        <title>High-quality long-read genome of Scophthalmus maximus.</title>
        <authorList>
            <person name="Lien S."/>
            <person name="Martinez P."/>
        </authorList>
    </citation>
    <scope>NUCLEOTIDE SEQUENCE [LARGE SCALE GENOMIC DNA]</scope>
</reference>
<dbReference type="SMART" id="SM00266">
    <property type="entry name" value="CAD"/>
    <property type="match status" value="1"/>
</dbReference>
<evidence type="ECO:0000259" key="3">
    <source>
        <dbReference type="PROSITE" id="PS51135"/>
    </source>
</evidence>
<dbReference type="PROSITE" id="PS51135">
    <property type="entry name" value="CIDE_N"/>
    <property type="match status" value="1"/>
</dbReference>
<name>A0A8D2ZXY4_SCOMX</name>
<sequence>MDTTSSFIKSVTKRVWSAPQRPFRVCCHNRETRKGITAGTLEELRERVCHALLLCLSAVSLSLVCEEDGTEVNSDEFLATLPDNTTLMALEPGQTWRNHEYIAFVNYNDTPMSDNYHGMPRTGKDIARVTFDLYKMNPKDVFGSLNVKATFQGLYSVSADFQCLGPKKVLREALRLASALLQAAGHLLITSASVIRRIIEGAELWQPQRAEYTASWNN</sequence>
<evidence type="ECO:0000313" key="4">
    <source>
        <dbReference type="Ensembl" id="ENSSMAP00000009367.2"/>
    </source>
</evidence>
<dbReference type="AlphaFoldDB" id="A0A8D2ZXY4"/>
<feature type="domain" description="CIDE-N" evidence="3">
    <location>
        <begin position="19"/>
        <end position="98"/>
    </location>
</feature>
<organism evidence="4 5">
    <name type="scientific">Scophthalmus maximus</name>
    <name type="common">Turbot</name>
    <name type="synonym">Psetta maxima</name>
    <dbReference type="NCBI Taxonomy" id="52904"/>
    <lineage>
        <taxon>Eukaryota</taxon>
        <taxon>Metazoa</taxon>
        <taxon>Chordata</taxon>
        <taxon>Craniata</taxon>
        <taxon>Vertebrata</taxon>
        <taxon>Euteleostomi</taxon>
        <taxon>Actinopterygii</taxon>
        <taxon>Neopterygii</taxon>
        <taxon>Teleostei</taxon>
        <taxon>Neoteleostei</taxon>
        <taxon>Acanthomorphata</taxon>
        <taxon>Carangaria</taxon>
        <taxon>Pleuronectiformes</taxon>
        <taxon>Pleuronectoidei</taxon>
        <taxon>Scophthalmidae</taxon>
        <taxon>Scophthalmus</taxon>
    </lineage>
</organism>
<keyword evidence="1 2" id="KW-0053">Apoptosis</keyword>
<protein>
    <submittedName>
        <fullName evidence="4">Cell death inducing DFFA like effector b</fullName>
    </submittedName>
</protein>